<dbReference type="EMBL" id="CP123584">
    <property type="protein sequence ID" value="WZK89129.1"/>
    <property type="molecule type" value="Genomic_DNA"/>
</dbReference>
<name>A0ABZ2XWA8_9RHOB</name>
<dbReference type="Pfam" id="PF13302">
    <property type="entry name" value="Acetyltransf_3"/>
    <property type="match status" value="1"/>
</dbReference>
<dbReference type="Gene3D" id="3.40.630.30">
    <property type="match status" value="1"/>
</dbReference>
<dbReference type="PANTHER" id="PTHR43441:SF2">
    <property type="entry name" value="FAMILY ACETYLTRANSFERASE, PUTATIVE (AFU_ORTHOLOGUE AFUA_7G00850)-RELATED"/>
    <property type="match status" value="1"/>
</dbReference>
<dbReference type="InterPro" id="IPR016181">
    <property type="entry name" value="Acyl_CoA_acyltransferase"/>
</dbReference>
<organism evidence="2 3">
    <name type="scientific">Aliisedimentitalea scapharcae</name>
    <dbReference type="NCBI Taxonomy" id="1524259"/>
    <lineage>
        <taxon>Bacteria</taxon>
        <taxon>Pseudomonadati</taxon>
        <taxon>Pseudomonadota</taxon>
        <taxon>Alphaproteobacteria</taxon>
        <taxon>Rhodobacterales</taxon>
        <taxon>Roseobacteraceae</taxon>
        <taxon>Aliisedimentitalea</taxon>
    </lineage>
</organism>
<evidence type="ECO:0000313" key="3">
    <source>
        <dbReference type="Proteomes" id="UP001623232"/>
    </source>
</evidence>
<dbReference type="EC" id="2.-.-.-" evidence="2"/>
<feature type="domain" description="N-acetyltransferase" evidence="1">
    <location>
        <begin position="38"/>
        <end position="203"/>
    </location>
</feature>
<keyword evidence="3" id="KW-1185">Reference proteome</keyword>
<dbReference type="InterPro" id="IPR000182">
    <property type="entry name" value="GNAT_dom"/>
</dbReference>
<keyword evidence="2" id="KW-0808">Transferase</keyword>
<dbReference type="InterPro" id="IPR051908">
    <property type="entry name" value="Ribosomal_N-acetyltransferase"/>
</dbReference>
<protein>
    <submittedName>
        <fullName evidence="2">GNAT family protein</fullName>
        <ecNumber evidence="2">2.-.-.-</ecNumber>
    </submittedName>
</protein>
<evidence type="ECO:0000313" key="2">
    <source>
        <dbReference type="EMBL" id="WZK89129.1"/>
    </source>
</evidence>
<gene>
    <name evidence="2" type="ORF">QEZ52_00855</name>
</gene>
<dbReference type="Proteomes" id="UP001623232">
    <property type="component" value="Chromosome"/>
</dbReference>
<dbReference type="PROSITE" id="PS51186">
    <property type="entry name" value="GNAT"/>
    <property type="match status" value="1"/>
</dbReference>
<accession>A0ABZ2XWA8</accession>
<sequence>MTHRINAFGQPIGQEVPNWHPRSVPDRKPMRGQYCDLIELNPVQHADDLFTAFQTGKQDGLWTYMSVGPFSTKNHMQAWLVSISAQSDPVYYAILDRDTGRAIGVASYMRIKPDAGSVEVGGIAFSPLLQCTRGATEAMFLMMRHVFDDLGYRRYEWKCDALNEASRRAAERLGFSYDGLFEQALVYKGRNRDTAWYSILDRDWPRISRALCLWLDPQNFDEAGRQRERLTDMIQIT</sequence>
<dbReference type="RefSeq" id="WP_406647088.1">
    <property type="nucleotide sequence ID" value="NZ_CP123584.1"/>
</dbReference>
<dbReference type="GO" id="GO:0016740">
    <property type="term" value="F:transferase activity"/>
    <property type="evidence" value="ECO:0007669"/>
    <property type="project" value="UniProtKB-KW"/>
</dbReference>
<dbReference type="SUPFAM" id="SSF55729">
    <property type="entry name" value="Acyl-CoA N-acyltransferases (Nat)"/>
    <property type="match status" value="1"/>
</dbReference>
<proteinExistence type="predicted"/>
<dbReference type="PANTHER" id="PTHR43441">
    <property type="entry name" value="RIBOSOMAL-PROTEIN-SERINE ACETYLTRANSFERASE"/>
    <property type="match status" value="1"/>
</dbReference>
<evidence type="ECO:0000259" key="1">
    <source>
        <dbReference type="PROSITE" id="PS51186"/>
    </source>
</evidence>
<reference evidence="2 3" key="1">
    <citation type="submission" date="2023-04" db="EMBL/GenBank/DDBJ databases">
        <title>Complete genome sequence of Alisedimentitalea scapharcae.</title>
        <authorList>
            <person name="Rong J.-C."/>
            <person name="Yi M.-L."/>
            <person name="Zhao Q."/>
        </authorList>
    </citation>
    <scope>NUCLEOTIDE SEQUENCE [LARGE SCALE GENOMIC DNA]</scope>
    <source>
        <strain evidence="2 3">KCTC 42119</strain>
    </source>
</reference>